<accession>A0ABX4XLA8</accession>
<evidence type="ECO:0000313" key="3">
    <source>
        <dbReference type="Proteomes" id="UP000236500"/>
    </source>
</evidence>
<dbReference type="Gene3D" id="3.40.390.10">
    <property type="entry name" value="Collagenase (Catalytic Domain)"/>
    <property type="match status" value="1"/>
</dbReference>
<organism evidence="2 3">
    <name type="scientific">Listeria newyorkensis</name>
    <dbReference type="NCBI Taxonomy" id="1497681"/>
    <lineage>
        <taxon>Bacteria</taxon>
        <taxon>Bacillati</taxon>
        <taxon>Bacillota</taxon>
        <taxon>Bacilli</taxon>
        <taxon>Bacillales</taxon>
        <taxon>Listeriaceae</taxon>
        <taxon>Listeria</taxon>
    </lineage>
</organism>
<evidence type="ECO:0000313" key="2">
    <source>
        <dbReference type="EMBL" id="PNP92010.1"/>
    </source>
</evidence>
<keyword evidence="1" id="KW-0732">Signal</keyword>
<protein>
    <submittedName>
        <fullName evidence="2">Cell surface protein</fullName>
    </submittedName>
</protein>
<proteinExistence type="predicted"/>
<keyword evidence="3" id="KW-1185">Reference proteome</keyword>
<dbReference type="SUPFAM" id="SSF55486">
    <property type="entry name" value="Metalloproteases ('zincins'), catalytic domain"/>
    <property type="match status" value="1"/>
</dbReference>
<gene>
    <name evidence="2" type="ORF">BMT55_09715</name>
</gene>
<dbReference type="Proteomes" id="UP000236500">
    <property type="component" value="Unassembled WGS sequence"/>
</dbReference>
<sequence>MGKILIATSTVMVLGISSLLIPTKAEAATKLLTWDLVDSGKHLDWGGSTKYQSNFNKGVSVWNAYKKGVIRKDVWNTIEDVTLSDYSKKDTTAAMTSPSGTIKYNKYNMDTLTTNEKNNVSIHELGHALRLAHNGTSDVMYYLVSTKVTLSINDKASYDAAYKKY</sequence>
<feature type="chain" id="PRO_5046483534" evidence="1">
    <location>
        <begin position="28"/>
        <end position="165"/>
    </location>
</feature>
<dbReference type="InterPro" id="IPR024079">
    <property type="entry name" value="MetalloPept_cat_dom_sf"/>
</dbReference>
<reference evidence="2 3" key="1">
    <citation type="submission" date="2016-11" db="EMBL/GenBank/DDBJ databases">
        <title>Whole Genome Sequence of Listeria newyorkensis.</title>
        <authorList>
            <person name="Frink S."/>
            <person name="Morales C."/>
            <person name="Kiang D."/>
        </authorList>
    </citation>
    <scope>NUCLEOTIDE SEQUENCE [LARGE SCALE GENOMIC DNA]</scope>
    <source>
        <strain evidence="2 3">F1604011-044</strain>
    </source>
</reference>
<dbReference type="EMBL" id="MPDH01000010">
    <property type="protein sequence ID" value="PNP92010.1"/>
    <property type="molecule type" value="Genomic_DNA"/>
</dbReference>
<evidence type="ECO:0000256" key="1">
    <source>
        <dbReference type="SAM" id="SignalP"/>
    </source>
</evidence>
<comment type="caution">
    <text evidence="2">The sequence shown here is derived from an EMBL/GenBank/DDBJ whole genome shotgun (WGS) entry which is preliminary data.</text>
</comment>
<feature type="signal peptide" evidence="1">
    <location>
        <begin position="1"/>
        <end position="27"/>
    </location>
</feature>
<name>A0ABX4XLA8_9LIST</name>